<proteinExistence type="predicted"/>
<protein>
    <submittedName>
        <fullName evidence="1">Uncharacterized protein</fullName>
    </submittedName>
</protein>
<comment type="caution">
    <text evidence="1">The sequence shown here is derived from an EMBL/GenBank/DDBJ whole genome shotgun (WGS) entry which is preliminary data.</text>
</comment>
<organism evidence="1 2">
    <name type="scientific">Candidatus Kaiserbacteria bacterium CG08_land_8_20_14_0_20_50_21</name>
    <dbReference type="NCBI Taxonomy" id="1974604"/>
    <lineage>
        <taxon>Bacteria</taxon>
        <taxon>Candidatus Kaiseribacteriota</taxon>
    </lineage>
</organism>
<dbReference type="EMBL" id="PEXT01000041">
    <property type="protein sequence ID" value="PIS43302.1"/>
    <property type="molecule type" value="Genomic_DNA"/>
</dbReference>
<name>A0A2H0YZZ7_9BACT</name>
<sequence>MKLPDLDKARSEKQISSSDFLRLYNDDLPAGFPRASSALLREFKKTHETLFKHTNIWSLDQHRKKVMDWLTTRREK</sequence>
<gene>
    <name evidence="1" type="ORF">COT23_01905</name>
</gene>
<evidence type="ECO:0000313" key="1">
    <source>
        <dbReference type="EMBL" id="PIS43302.1"/>
    </source>
</evidence>
<dbReference type="Proteomes" id="UP000228687">
    <property type="component" value="Unassembled WGS sequence"/>
</dbReference>
<reference evidence="2" key="1">
    <citation type="submission" date="2017-09" db="EMBL/GenBank/DDBJ databases">
        <title>Depth-based differentiation of microbial function through sediment-hosted aquifers and enrichment of novel symbionts in the deep terrestrial subsurface.</title>
        <authorList>
            <person name="Probst A.J."/>
            <person name="Ladd B."/>
            <person name="Jarett J.K."/>
            <person name="Geller-Mcgrath D.E."/>
            <person name="Sieber C.M.K."/>
            <person name="Emerson J.B."/>
            <person name="Anantharaman K."/>
            <person name="Thomas B.C."/>
            <person name="Malmstrom R."/>
            <person name="Stieglmeier M."/>
            <person name="Klingl A."/>
            <person name="Woyke T."/>
            <person name="Ryan C.M."/>
            <person name="Banfield J.F."/>
        </authorList>
    </citation>
    <scope>NUCLEOTIDE SEQUENCE [LARGE SCALE GENOMIC DNA]</scope>
</reference>
<accession>A0A2H0YZZ7</accession>
<dbReference type="AlphaFoldDB" id="A0A2H0YZZ7"/>
<evidence type="ECO:0000313" key="2">
    <source>
        <dbReference type="Proteomes" id="UP000228687"/>
    </source>
</evidence>